<proteinExistence type="predicted"/>
<gene>
    <name evidence="1" type="ORF">BET01_15815</name>
</gene>
<accession>A0A419T6N7</accession>
<protein>
    <recommendedName>
        <fullName evidence="3">DUF1565 domain-containing protein</fullName>
    </recommendedName>
</protein>
<sequence length="747" mass="79900">MGQYSKAIITVAGQSLIARAIAGEVQLNITKAKTSDYKYPDDTDYKVLTDMEGIKQVLDSPETKVLSNDLIQTRVLFSNEEIKATYYIQNIGLYAMDGIKEVLFCIVTAAIPDEMPQYNGVAATSYIYNIQNVVQDAETINITVSTAGNATIQDVMERVDATGGDISETVIETLEPIDTKYPVPSAGESTKVFLGKVTKYIEDTKPLDADIIIYVSSAGSDTSGTGEHSAPFKTITYALSKVPKVLNGNLVTINLADGVYDEQVFVYGFTSGALKIQSTTPDSINANCVIQSILVQYCYAFVDIRGVVMSEPETANAIGIEASSNVSVSFVRSVSVNSSRSCIVCSKSAVAVFTCELSNHKYAIYANDSKVRSRNNTGTGNSVALASTGGAVFTQEGIQPIGNVPHDVYEGSIIVSPYGARIGTLSSDITLYVATTGSDTTGDGASENPFKTIQYTINILPKDLGGHTVTINIADGSYSERIVISGFYAGRIKLTGSKPCEVSSVCNIPDITIIDNSTLVDIRGINFTTTTANGIFAVVSSLVIVAYCRCALTASTWSGFTFDQTRFEITDCLVANKGIALMAHGADGNSRFWNALSINNSVGIHAEYGAIIRKEGTQPQATILERCYSAGSIINVNGTQISDIISSGLSCTWGNVYGGYIRHGNLNGTAMVTVELSVAITSPLTAGTVYYITGFPGGIRDIPCNMNVPRYVDSLYMRYDGVIYFRPNTTVGANQTIVFGCTYLTNS</sequence>
<reference evidence="1 2" key="1">
    <citation type="submission" date="2016-08" db="EMBL/GenBank/DDBJ databases">
        <title>A new outlook on sporulation: Clostridium algidixylanolyticum.</title>
        <authorList>
            <person name="Poppleton D.I."/>
            <person name="Gribaldo S."/>
        </authorList>
    </citation>
    <scope>NUCLEOTIDE SEQUENCE [LARGE SCALE GENOMIC DNA]</scope>
    <source>
        <strain evidence="1 2">SPL73</strain>
    </source>
</reference>
<dbReference type="SUPFAM" id="SSF51126">
    <property type="entry name" value="Pectin lyase-like"/>
    <property type="match status" value="2"/>
</dbReference>
<dbReference type="AlphaFoldDB" id="A0A419T6N7"/>
<organism evidence="1 2">
    <name type="scientific">Lacrimispora algidixylanolytica</name>
    <dbReference type="NCBI Taxonomy" id="94868"/>
    <lineage>
        <taxon>Bacteria</taxon>
        <taxon>Bacillati</taxon>
        <taxon>Bacillota</taxon>
        <taxon>Clostridia</taxon>
        <taxon>Lachnospirales</taxon>
        <taxon>Lachnospiraceae</taxon>
        <taxon>Lacrimispora</taxon>
    </lineage>
</organism>
<dbReference type="EMBL" id="MCIA01000008">
    <property type="protein sequence ID" value="RKD33079.1"/>
    <property type="molecule type" value="Genomic_DNA"/>
</dbReference>
<dbReference type="OrthoDB" id="1889363at2"/>
<name>A0A419T6N7_9FIRM</name>
<evidence type="ECO:0000313" key="1">
    <source>
        <dbReference type="EMBL" id="RKD33079.1"/>
    </source>
</evidence>
<evidence type="ECO:0000313" key="2">
    <source>
        <dbReference type="Proteomes" id="UP000284277"/>
    </source>
</evidence>
<dbReference type="Proteomes" id="UP000284277">
    <property type="component" value="Unassembled WGS sequence"/>
</dbReference>
<evidence type="ECO:0008006" key="3">
    <source>
        <dbReference type="Google" id="ProtNLM"/>
    </source>
</evidence>
<comment type="caution">
    <text evidence="1">The sequence shown here is derived from an EMBL/GenBank/DDBJ whole genome shotgun (WGS) entry which is preliminary data.</text>
</comment>
<dbReference type="Gene3D" id="3.30.1910.20">
    <property type="entry name" value="asparaginyl-tRNA synthetase, N-terminal domain"/>
    <property type="match status" value="2"/>
</dbReference>
<keyword evidence="2" id="KW-1185">Reference proteome</keyword>
<dbReference type="InterPro" id="IPR011050">
    <property type="entry name" value="Pectin_lyase_fold/virulence"/>
</dbReference>
<dbReference type="RefSeq" id="WP_120196090.1">
    <property type="nucleotide sequence ID" value="NZ_MCIA01000008.1"/>
</dbReference>